<name>H5THZ0_GORO1</name>
<feature type="compositionally biased region" description="Polar residues" evidence="1">
    <location>
        <begin position="271"/>
        <end position="282"/>
    </location>
</feature>
<feature type="compositionally biased region" description="Low complexity" evidence="1">
    <location>
        <begin position="208"/>
        <end position="232"/>
    </location>
</feature>
<dbReference type="AlphaFoldDB" id="H5THZ0"/>
<accession>H5THZ0</accession>
<evidence type="ECO:0000256" key="2">
    <source>
        <dbReference type="SAM" id="Phobius"/>
    </source>
</evidence>
<feature type="compositionally biased region" description="Pro residues" evidence="1">
    <location>
        <begin position="233"/>
        <end position="243"/>
    </location>
</feature>
<feature type="compositionally biased region" description="Basic and acidic residues" evidence="1">
    <location>
        <begin position="123"/>
        <end position="134"/>
    </location>
</feature>
<proteinExistence type="predicted"/>
<keyword evidence="4" id="KW-1185">Reference proteome</keyword>
<feature type="transmembrane region" description="Helical" evidence="2">
    <location>
        <begin position="26"/>
        <end position="47"/>
    </location>
</feature>
<organism evidence="3 4">
    <name type="scientific">Gordonia otitidis (strain DSM 44809 / CCUG 52243 / JCM 12355 / NBRC 100426 / IFM 10032)</name>
    <dbReference type="NCBI Taxonomy" id="1108044"/>
    <lineage>
        <taxon>Bacteria</taxon>
        <taxon>Bacillati</taxon>
        <taxon>Actinomycetota</taxon>
        <taxon>Actinomycetes</taxon>
        <taxon>Mycobacteriales</taxon>
        <taxon>Gordoniaceae</taxon>
        <taxon>Gordonia</taxon>
    </lineage>
</organism>
<feature type="compositionally biased region" description="Basic and acidic residues" evidence="1">
    <location>
        <begin position="299"/>
        <end position="317"/>
    </location>
</feature>
<dbReference type="STRING" id="1108044.GOOTI_042_00030"/>
<keyword evidence="2" id="KW-1133">Transmembrane helix</keyword>
<dbReference type="OrthoDB" id="4380815at2"/>
<dbReference type="RefSeq" id="WP_007237357.1">
    <property type="nucleotide sequence ID" value="NZ_BAFB01000042.1"/>
</dbReference>
<gene>
    <name evidence="3" type="ORF">GOOTI_042_00030</name>
</gene>
<comment type="caution">
    <text evidence="3">The sequence shown here is derived from an EMBL/GenBank/DDBJ whole genome shotgun (WGS) entry which is preliminary data.</text>
</comment>
<keyword evidence="2" id="KW-0812">Transmembrane</keyword>
<feature type="region of interest" description="Disordered" evidence="1">
    <location>
        <begin position="51"/>
        <end position="336"/>
    </location>
</feature>
<protein>
    <submittedName>
        <fullName evidence="3">Uncharacterized protein</fullName>
    </submittedName>
</protein>
<dbReference type="EMBL" id="BAFB01000042">
    <property type="protein sequence ID" value="GAB33098.1"/>
    <property type="molecule type" value="Genomic_DNA"/>
</dbReference>
<evidence type="ECO:0000313" key="3">
    <source>
        <dbReference type="EMBL" id="GAB33098.1"/>
    </source>
</evidence>
<feature type="compositionally biased region" description="Low complexity" evidence="1">
    <location>
        <begin position="244"/>
        <end position="270"/>
    </location>
</feature>
<evidence type="ECO:0000313" key="4">
    <source>
        <dbReference type="Proteomes" id="UP000005038"/>
    </source>
</evidence>
<feature type="compositionally biased region" description="Low complexity" evidence="1">
    <location>
        <begin position="105"/>
        <end position="122"/>
    </location>
</feature>
<keyword evidence="2" id="KW-0472">Membrane</keyword>
<reference evidence="3" key="1">
    <citation type="submission" date="2012-02" db="EMBL/GenBank/DDBJ databases">
        <title>Whole genome shotgun sequence of Gordonia otitidis NBRC 100426.</title>
        <authorList>
            <person name="Yoshida I."/>
            <person name="Hosoyama A."/>
            <person name="Tsuchikane K."/>
            <person name="Katsumata H."/>
            <person name="Yamazaki S."/>
            <person name="Fujita N."/>
        </authorList>
    </citation>
    <scope>NUCLEOTIDE SEQUENCE [LARGE SCALE GENOMIC DNA]</scope>
    <source>
        <strain evidence="3">NBRC 100426</strain>
    </source>
</reference>
<sequence length="336" mass="34486">MLSLALAATLVGFVLLIVGLITGTVWLAVACIVVCLIGLAFLIVDIIGSGRRDDSSSVDAEFDGRPAVGDDSDAGVEGGGAAVERDDPARDRDVGGDRDGDAVRGSRPSSGPDSGGSVPTGPARRESPPARREGPPSSWEGVIKPGGQHPGERPDSAPGSAGAVGDSAHGASGRDASADPAPGAREGDYTDYLRAVGNDPVTGGFGAQPPGTRPPQSQSPQSQSPQSQSGAPQMPPPQAPRHVPPGQQRAYPQQGPAGGQPPRQWAAGPGTTDQGRGQQSPGQYPGRAPQAPSEGQQVNREEQQPSDRQWDTPERETGSGTARFDPLDPNWRPPLD</sequence>
<feature type="compositionally biased region" description="Basic and acidic residues" evidence="1">
    <location>
        <begin position="83"/>
        <end position="104"/>
    </location>
</feature>
<evidence type="ECO:0000256" key="1">
    <source>
        <dbReference type="SAM" id="MobiDB-lite"/>
    </source>
</evidence>
<dbReference type="Proteomes" id="UP000005038">
    <property type="component" value="Unassembled WGS sequence"/>
</dbReference>